<reference evidence="9 10" key="1">
    <citation type="submission" date="2008-03" db="EMBL/GenBank/DDBJ databases">
        <title>Complete sequence of Leptothrix cholodnii SP-6.</title>
        <authorList>
            <consortium name="US DOE Joint Genome Institute"/>
            <person name="Copeland A."/>
            <person name="Lucas S."/>
            <person name="Lapidus A."/>
            <person name="Glavina del Rio T."/>
            <person name="Dalin E."/>
            <person name="Tice H."/>
            <person name="Bruce D."/>
            <person name="Goodwin L."/>
            <person name="Pitluck S."/>
            <person name="Chertkov O."/>
            <person name="Brettin T."/>
            <person name="Detter J.C."/>
            <person name="Han C."/>
            <person name="Kuske C.R."/>
            <person name="Schmutz J."/>
            <person name="Larimer F."/>
            <person name="Land M."/>
            <person name="Hauser L."/>
            <person name="Kyrpides N."/>
            <person name="Lykidis A."/>
            <person name="Emerson D."/>
            <person name="Richardson P."/>
        </authorList>
    </citation>
    <scope>NUCLEOTIDE SEQUENCE [LARGE SCALE GENOMIC DNA]</scope>
    <source>
        <strain evidence="10">ATCC 51168 / LMG 8142 / SP-6</strain>
    </source>
</reference>
<dbReference type="Pfam" id="PF01618">
    <property type="entry name" value="MotA_ExbB"/>
    <property type="match status" value="1"/>
</dbReference>
<feature type="domain" description="MotA/TolQ/ExbB proton channel" evidence="8">
    <location>
        <begin position="151"/>
        <end position="224"/>
    </location>
</feature>
<feature type="transmembrane region" description="Helical" evidence="7">
    <location>
        <begin position="189"/>
        <end position="213"/>
    </location>
</feature>
<comment type="subcellular location">
    <subcellularLocation>
        <location evidence="1">Cell membrane</location>
        <topology evidence="1">Multi-pass membrane protein</topology>
    </subcellularLocation>
    <subcellularLocation>
        <location evidence="6">Membrane</location>
        <topology evidence="6">Multi-pass membrane protein</topology>
    </subcellularLocation>
</comment>
<dbReference type="eggNOG" id="COG0811">
    <property type="taxonomic scope" value="Bacteria"/>
</dbReference>
<dbReference type="Proteomes" id="UP000001693">
    <property type="component" value="Chromosome"/>
</dbReference>
<evidence type="ECO:0000259" key="8">
    <source>
        <dbReference type="Pfam" id="PF01618"/>
    </source>
</evidence>
<name>B1XZ45_LEPCP</name>
<keyword evidence="2" id="KW-1003">Cell membrane</keyword>
<organism evidence="9 10">
    <name type="scientific">Leptothrix cholodnii (strain ATCC 51168 / LMG 8142 / SP-6)</name>
    <name type="common">Leptothrix discophora (strain SP-6)</name>
    <dbReference type="NCBI Taxonomy" id="395495"/>
    <lineage>
        <taxon>Bacteria</taxon>
        <taxon>Pseudomonadati</taxon>
        <taxon>Pseudomonadota</taxon>
        <taxon>Betaproteobacteria</taxon>
        <taxon>Burkholderiales</taxon>
        <taxon>Sphaerotilaceae</taxon>
        <taxon>Leptothrix</taxon>
    </lineage>
</organism>
<evidence type="ECO:0000256" key="3">
    <source>
        <dbReference type="ARBA" id="ARBA00022692"/>
    </source>
</evidence>
<keyword evidence="3 7" id="KW-0812">Transmembrane</keyword>
<feature type="transmembrane region" description="Helical" evidence="7">
    <location>
        <begin position="148"/>
        <end position="169"/>
    </location>
</feature>
<keyword evidence="5 7" id="KW-0472">Membrane</keyword>
<dbReference type="STRING" id="395495.Lcho_1797"/>
<sequence>MVARPAPGADAMKIWSMLRACSRVEAGLPADFRPDVGLGGGDIAALAQRLFWAWALMAGVALFGAWWMQRHGWWRALVDGDPSGISVVIAVLAVVVTGWCGLRAWRLQGESRPGAGHWRAAYLADLRAGHDHASALLSERTHGPHETAWWFAAAAIKLGLLGTVVGFILMSSQLGKSQSFELAEVQQLLQLMTGGMAIALYTTLVGLVANLWLGLQLLLLDRLADRLAADILADGTTVRAAAAVRPAGAGAL</sequence>
<dbReference type="HOGENOM" id="CLU_1101794_0_0_4"/>
<protein>
    <recommendedName>
        <fullName evidence="8">MotA/TolQ/ExbB proton channel domain-containing protein</fullName>
    </recommendedName>
</protein>
<keyword evidence="6" id="KW-0813">Transport</keyword>
<evidence type="ECO:0000256" key="1">
    <source>
        <dbReference type="ARBA" id="ARBA00004651"/>
    </source>
</evidence>
<evidence type="ECO:0000256" key="2">
    <source>
        <dbReference type="ARBA" id="ARBA00022475"/>
    </source>
</evidence>
<evidence type="ECO:0000256" key="7">
    <source>
        <dbReference type="SAM" id="Phobius"/>
    </source>
</evidence>
<gene>
    <name evidence="9" type="ordered locus">Lcho_1797</name>
</gene>
<dbReference type="InterPro" id="IPR002898">
    <property type="entry name" value="MotA_ExbB_proton_chnl"/>
</dbReference>
<evidence type="ECO:0000313" key="9">
    <source>
        <dbReference type="EMBL" id="ACB34064.1"/>
    </source>
</evidence>
<dbReference type="EMBL" id="CP001013">
    <property type="protein sequence ID" value="ACB34064.1"/>
    <property type="molecule type" value="Genomic_DNA"/>
</dbReference>
<evidence type="ECO:0000256" key="6">
    <source>
        <dbReference type="RuleBase" id="RU004057"/>
    </source>
</evidence>
<dbReference type="AlphaFoldDB" id="B1XZ45"/>
<evidence type="ECO:0000313" key="10">
    <source>
        <dbReference type="Proteomes" id="UP000001693"/>
    </source>
</evidence>
<feature type="transmembrane region" description="Helical" evidence="7">
    <location>
        <begin position="50"/>
        <end position="68"/>
    </location>
</feature>
<feature type="transmembrane region" description="Helical" evidence="7">
    <location>
        <begin position="83"/>
        <end position="102"/>
    </location>
</feature>
<proteinExistence type="inferred from homology"/>
<dbReference type="GO" id="GO:0015031">
    <property type="term" value="P:protein transport"/>
    <property type="evidence" value="ECO:0007669"/>
    <property type="project" value="UniProtKB-KW"/>
</dbReference>
<evidence type="ECO:0000256" key="5">
    <source>
        <dbReference type="ARBA" id="ARBA00023136"/>
    </source>
</evidence>
<keyword evidence="4 7" id="KW-1133">Transmembrane helix</keyword>
<evidence type="ECO:0000256" key="4">
    <source>
        <dbReference type="ARBA" id="ARBA00022989"/>
    </source>
</evidence>
<dbReference type="GO" id="GO:0005886">
    <property type="term" value="C:plasma membrane"/>
    <property type="evidence" value="ECO:0007669"/>
    <property type="project" value="UniProtKB-SubCell"/>
</dbReference>
<comment type="similarity">
    <text evidence="6">Belongs to the exbB/tolQ family.</text>
</comment>
<dbReference type="KEGG" id="lch:Lcho_1797"/>
<accession>B1XZ45</accession>
<keyword evidence="6" id="KW-0653">Protein transport</keyword>
<keyword evidence="10" id="KW-1185">Reference proteome</keyword>